<dbReference type="PANTHER" id="PTHR34819">
    <property type="entry name" value="LARGE CYSTEINE-RICH PERIPLASMIC PROTEIN OMCB"/>
    <property type="match status" value="1"/>
</dbReference>
<evidence type="ECO:0000313" key="4">
    <source>
        <dbReference type="EMBL" id="CUR54165.1"/>
    </source>
</evidence>
<reference evidence="4" key="1">
    <citation type="submission" date="2015-08" db="EMBL/GenBank/DDBJ databases">
        <authorList>
            <person name="Babu N.S."/>
            <person name="Beckwith C.J."/>
            <person name="Beseler K.G."/>
            <person name="Brison A."/>
            <person name="Carone J.V."/>
            <person name="Caskin T.P."/>
            <person name="Diamond M."/>
            <person name="Durham M.E."/>
            <person name="Foxe J.M."/>
            <person name="Go M."/>
            <person name="Henderson B.A."/>
            <person name="Jones I.B."/>
            <person name="McGettigan J.A."/>
            <person name="Micheletti S.J."/>
            <person name="Nasrallah M.E."/>
            <person name="Ortiz D."/>
            <person name="Piller C.R."/>
            <person name="Privatt S.R."/>
            <person name="Schneider S.L."/>
            <person name="Sharp S."/>
            <person name="Smith T.C."/>
            <person name="Stanton J.D."/>
            <person name="Ullery H.E."/>
            <person name="Wilson R.J."/>
            <person name="Serrano M.G."/>
            <person name="Buck G."/>
            <person name="Lee V."/>
            <person name="Wang Y."/>
            <person name="Carvalho R."/>
            <person name="Voegtly L."/>
            <person name="Shi R."/>
            <person name="Duckworth R."/>
            <person name="Johnson A."/>
            <person name="Loviza R."/>
            <person name="Walstead R."/>
            <person name="Shah Z."/>
            <person name="Kiflezghi M."/>
            <person name="Wade K."/>
            <person name="Ball S.L."/>
            <person name="Bradley K.W."/>
            <person name="Asai D.J."/>
            <person name="Bowman C.A."/>
            <person name="Russell D.A."/>
            <person name="Pope W.H."/>
            <person name="Jacobs-Sera D."/>
            <person name="Hendrix R.W."/>
            <person name="Hatfull G.F."/>
        </authorList>
    </citation>
    <scope>NUCLEOTIDE SEQUENCE</scope>
</reference>
<feature type="transmembrane region" description="Helical" evidence="2">
    <location>
        <begin position="380"/>
        <end position="398"/>
    </location>
</feature>
<feature type="domain" description="DUF7507" evidence="3">
    <location>
        <begin position="8"/>
        <end position="97"/>
    </location>
</feature>
<dbReference type="InterPro" id="IPR051172">
    <property type="entry name" value="Chlamydia_OmcB"/>
</dbReference>
<name>A0A2P2BWP1_9ZZZZ</name>
<keyword evidence="2" id="KW-1133">Transmembrane helix</keyword>
<feature type="domain" description="DUF7507" evidence="3">
    <location>
        <begin position="243"/>
        <end position="347"/>
    </location>
</feature>
<dbReference type="InterPro" id="IPR047589">
    <property type="entry name" value="DUF11_rpt"/>
</dbReference>
<dbReference type="AlphaFoldDB" id="A0A2P2BWP1"/>
<dbReference type="PANTHER" id="PTHR34819:SF3">
    <property type="entry name" value="CELL SURFACE PROTEIN"/>
    <property type="match status" value="1"/>
</dbReference>
<evidence type="ECO:0000256" key="2">
    <source>
        <dbReference type="SAM" id="Phobius"/>
    </source>
</evidence>
<dbReference type="EMBL" id="CZKA01000005">
    <property type="protein sequence ID" value="CUR54165.1"/>
    <property type="molecule type" value="Genomic_DNA"/>
</dbReference>
<keyword evidence="2" id="KW-0812">Transmembrane</keyword>
<sequence>MASVTDVNDNGLTDAGDEIDYEFELTNTGNVTLTDVNVSDPLVGGVTCPVTTLAPGEETVCAADAAYVITAADVDAGNVHNTATAQGTPPTGPPVVSPPDTTDTPTDQEPELTLDKRVASVTDVNDNGLTDAGDEIDYEFELTNTGNVTLTNVSVSDPLVGAVICPAVPLATGDSTVCHGHAPYVITQSDVNAGSVHNRAIGQANGQCPPNGGNARRKAPQARVACVVPSNPDNTDTPTDQVPGLTLDKRVASVTDVNGNGVTDAGDKISYEFELTNTGTVTLTDLQVSDPMLGSVTCPAGSLAAGDSVMCVGDHPHVVTSADVTAGQVRNNATATGTPPGGPNVDSPSDTVTTQVHPTLPNQASGDNPPLPNTGGPARAALVGGVALLIVGLVLTVAGRRRRA</sequence>
<proteinExistence type="predicted"/>
<gene>
    <name evidence="4" type="ORF">NOCA2130005</name>
</gene>
<evidence type="ECO:0000259" key="3">
    <source>
        <dbReference type="Pfam" id="PF24346"/>
    </source>
</evidence>
<feature type="region of interest" description="Disordered" evidence="1">
    <location>
        <begin position="80"/>
        <end position="110"/>
    </location>
</feature>
<accession>A0A2P2BWP1</accession>
<feature type="region of interest" description="Disordered" evidence="1">
    <location>
        <begin position="331"/>
        <end position="376"/>
    </location>
</feature>
<organism evidence="4">
    <name type="scientific">metagenome</name>
    <dbReference type="NCBI Taxonomy" id="256318"/>
    <lineage>
        <taxon>unclassified sequences</taxon>
        <taxon>metagenomes</taxon>
    </lineage>
</organism>
<dbReference type="Pfam" id="PF24346">
    <property type="entry name" value="DUF7507"/>
    <property type="match status" value="3"/>
</dbReference>
<feature type="compositionally biased region" description="Polar residues" evidence="1">
    <location>
        <begin position="346"/>
        <end position="366"/>
    </location>
</feature>
<feature type="compositionally biased region" description="Low complexity" evidence="1">
    <location>
        <begin position="80"/>
        <end position="89"/>
    </location>
</feature>
<dbReference type="InterPro" id="IPR055354">
    <property type="entry name" value="DUF7507"/>
</dbReference>
<dbReference type="NCBIfam" id="TIGR01451">
    <property type="entry name" value="B_ant_repeat"/>
    <property type="match status" value="3"/>
</dbReference>
<protein>
    <recommendedName>
        <fullName evidence="3">DUF7507 domain-containing protein</fullName>
    </recommendedName>
</protein>
<keyword evidence="2" id="KW-0472">Membrane</keyword>
<evidence type="ECO:0000256" key="1">
    <source>
        <dbReference type="SAM" id="MobiDB-lite"/>
    </source>
</evidence>
<feature type="domain" description="DUF7507" evidence="3">
    <location>
        <begin position="110"/>
        <end position="205"/>
    </location>
</feature>